<dbReference type="InterPro" id="IPR006597">
    <property type="entry name" value="Sel1-like"/>
</dbReference>
<organism evidence="1">
    <name type="scientific">bioreactor metagenome</name>
    <dbReference type="NCBI Taxonomy" id="1076179"/>
    <lineage>
        <taxon>unclassified sequences</taxon>
        <taxon>metagenomes</taxon>
        <taxon>ecological metagenomes</taxon>
    </lineage>
</organism>
<dbReference type="SMART" id="SM00671">
    <property type="entry name" value="SEL1"/>
    <property type="match status" value="1"/>
</dbReference>
<dbReference type="SUPFAM" id="SSF81901">
    <property type="entry name" value="HCP-like"/>
    <property type="match status" value="1"/>
</dbReference>
<reference evidence="1" key="1">
    <citation type="submission" date="2019-08" db="EMBL/GenBank/DDBJ databases">
        <authorList>
            <person name="Kucharzyk K."/>
            <person name="Murdoch R.W."/>
            <person name="Higgins S."/>
            <person name="Loffler F."/>
        </authorList>
    </citation>
    <scope>NUCLEOTIDE SEQUENCE</scope>
</reference>
<accession>A0A645E6E0</accession>
<proteinExistence type="predicted"/>
<dbReference type="Pfam" id="PF08238">
    <property type="entry name" value="Sel1"/>
    <property type="match status" value="2"/>
</dbReference>
<dbReference type="PANTHER" id="PTHR43628:SF1">
    <property type="entry name" value="CHITIN SYNTHASE REGULATORY FACTOR 2-RELATED"/>
    <property type="match status" value="1"/>
</dbReference>
<dbReference type="InterPro" id="IPR011990">
    <property type="entry name" value="TPR-like_helical_dom_sf"/>
</dbReference>
<gene>
    <name evidence="1" type="ORF">SDC9_144272</name>
</gene>
<evidence type="ECO:0000313" key="1">
    <source>
        <dbReference type="EMBL" id="MPM97099.1"/>
    </source>
</evidence>
<dbReference type="PANTHER" id="PTHR43628">
    <property type="entry name" value="ACTIVATOR OF C KINASE PROTEIN 1-RELATED"/>
    <property type="match status" value="1"/>
</dbReference>
<evidence type="ECO:0008006" key="2">
    <source>
        <dbReference type="Google" id="ProtNLM"/>
    </source>
</evidence>
<protein>
    <recommendedName>
        <fullName evidence="2">Secretory immunoglobulin A-binding protein EsiB</fullName>
    </recommendedName>
</protein>
<name>A0A645E6E0_9ZZZZ</name>
<dbReference type="EMBL" id="VSSQ01043417">
    <property type="protein sequence ID" value="MPM97099.1"/>
    <property type="molecule type" value="Genomic_DNA"/>
</dbReference>
<dbReference type="InterPro" id="IPR052945">
    <property type="entry name" value="Mitotic_Regulator"/>
</dbReference>
<comment type="caution">
    <text evidence="1">The sequence shown here is derived from an EMBL/GenBank/DDBJ whole genome shotgun (WGS) entry which is preliminary data.</text>
</comment>
<dbReference type="AlphaFoldDB" id="A0A645E6E0"/>
<sequence>MAANPSAAFHWFSEAAHQNDPRALRELARCYYSGIGTEKDPEAGLECLTLAGKAGDEESNILLDMQNISTSEQAEVTSGF</sequence>
<dbReference type="Gene3D" id="1.25.40.10">
    <property type="entry name" value="Tetratricopeptide repeat domain"/>
    <property type="match status" value="1"/>
</dbReference>